<reference evidence="1 2" key="1">
    <citation type="submission" date="2024-09" db="EMBL/GenBank/DDBJ databases">
        <authorList>
            <person name="Sun Q."/>
            <person name="Mori K."/>
        </authorList>
    </citation>
    <scope>NUCLEOTIDE SEQUENCE [LARGE SCALE GENOMIC DNA]</scope>
    <source>
        <strain evidence="1 2">CGMCC 1.15906</strain>
    </source>
</reference>
<dbReference type="Proteomes" id="UP001589890">
    <property type="component" value="Unassembled WGS sequence"/>
</dbReference>
<protein>
    <submittedName>
        <fullName evidence="1">Uncharacterized protein</fullName>
    </submittedName>
</protein>
<dbReference type="EMBL" id="JBHLTC010000032">
    <property type="protein sequence ID" value="MFC0627427.1"/>
    <property type="molecule type" value="Genomic_DNA"/>
</dbReference>
<evidence type="ECO:0000313" key="2">
    <source>
        <dbReference type="Proteomes" id="UP001589890"/>
    </source>
</evidence>
<evidence type="ECO:0000313" key="1">
    <source>
        <dbReference type="EMBL" id="MFC0627427.1"/>
    </source>
</evidence>
<name>A0ABV6QUZ9_9ACTN</name>
<sequence>MLMNLDDLFEGVAVTGAPLLADEYGRKMPGHQDANGDHCS</sequence>
<dbReference type="RefSeq" id="WP_380052149.1">
    <property type="nucleotide sequence ID" value="NZ_JBHLTC010000032.1"/>
</dbReference>
<accession>A0ABV6QUZ9</accession>
<proteinExistence type="predicted"/>
<keyword evidence="2" id="KW-1185">Reference proteome</keyword>
<organism evidence="1 2">
    <name type="scientific">Kribbella deserti</name>
    <dbReference type="NCBI Taxonomy" id="1926257"/>
    <lineage>
        <taxon>Bacteria</taxon>
        <taxon>Bacillati</taxon>
        <taxon>Actinomycetota</taxon>
        <taxon>Actinomycetes</taxon>
        <taxon>Propionibacteriales</taxon>
        <taxon>Kribbellaceae</taxon>
        <taxon>Kribbella</taxon>
    </lineage>
</organism>
<gene>
    <name evidence="1" type="ORF">ACFFGN_25360</name>
</gene>
<comment type="caution">
    <text evidence="1">The sequence shown here is derived from an EMBL/GenBank/DDBJ whole genome shotgun (WGS) entry which is preliminary data.</text>
</comment>